<dbReference type="PANTHER" id="PTHR30055:SF234">
    <property type="entry name" value="HTH-TYPE TRANSCRIPTIONAL REGULATOR BETI"/>
    <property type="match status" value="1"/>
</dbReference>
<dbReference type="SUPFAM" id="SSF48498">
    <property type="entry name" value="Tetracyclin repressor-like, C-terminal domain"/>
    <property type="match status" value="1"/>
</dbReference>
<keyword evidence="3" id="KW-0804">Transcription</keyword>
<dbReference type="PROSITE" id="PS01081">
    <property type="entry name" value="HTH_TETR_1"/>
    <property type="match status" value="1"/>
</dbReference>
<dbReference type="InterPro" id="IPR050109">
    <property type="entry name" value="HTH-type_TetR-like_transc_reg"/>
</dbReference>
<dbReference type="SUPFAM" id="SSF46689">
    <property type="entry name" value="Homeodomain-like"/>
    <property type="match status" value="1"/>
</dbReference>
<evidence type="ECO:0000256" key="3">
    <source>
        <dbReference type="ARBA" id="ARBA00023163"/>
    </source>
</evidence>
<feature type="region of interest" description="Disordered" evidence="5">
    <location>
        <begin position="1"/>
        <end position="29"/>
    </location>
</feature>
<dbReference type="GO" id="GO:0000976">
    <property type="term" value="F:transcription cis-regulatory region binding"/>
    <property type="evidence" value="ECO:0007669"/>
    <property type="project" value="TreeGrafter"/>
</dbReference>
<dbReference type="GO" id="GO:0003700">
    <property type="term" value="F:DNA-binding transcription factor activity"/>
    <property type="evidence" value="ECO:0007669"/>
    <property type="project" value="TreeGrafter"/>
</dbReference>
<evidence type="ECO:0000259" key="6">
    <source>
        <dbReference type="PROSITE" id="PS50977"/>
    </source>
</evidence>
<dbReference type="Gene3D" id="1.10.10.60">
    <property type="entry name" value="Homeodomain-like"/>
    <property type="match status" value="1"/>
</dbReference>
<dbReference type="PROSITE" id="PS50977">
    <property type="entry name" value="HTH_TETR_2"/>
    <property type="match status" value="1"/>
</dbReference>
<evidence type="ECO:0000256" key="2">
    <source>
        <dbReference type="ARBA" id="ARBA00023125"/>
    </source>
</evidence>
<sequence>MPLSKAKPIARSTAVRKGTGAGGAVRRGRNSAEATEQLLLEAAKAAFVRKGYVRTTVQDIIEGTGLSRGAFYRHFRSTDDVFMRVTTAVVDELVASSRVRSGETLRERVYASNHRYLEIFAANRGAMHALFEASYVNPEIAQILARMRGEYLHRVRDHLVRQCRLGRCLPIDPDSAALSLGLMVESAAQAWAVTRLEPFEQRLEIDQLCEQLTEIWCRSVYLDPDCPQQGVDSASAVPAPDS</sequence>
<dbReference type="Gene3D" id="1.10.357.10">
    <property type="entry name" value="Tetracycline Repressor, domain 2"/>
    <property type="match status" value="1"/>
</dbReference>
<dbReference type="InterPro" id="IPR036271">
    <property type="entry name" value="Tet_transcr_reg_TetR-rel_C_sf"/>
</dbReference>
<evidence type="ECO:0000256" key="5">
    <source>
        <dbReference type="SAM" id="MobiDB-lite"/>
    </source>
</evidence>
<protein>
    <submittedName>
        <fullName evidence="7">TetR family transcriptional regulator</fullName>
    </submittedName>
</protein>
<feature type="DNA-binding region" description="H-T-H motif" evidence="4">
    <location>
        <begin position="56"/>
        <end position="75"/>
    </location>
</feature>
<accession>R4N1D5</accession>
<dbReference type="EMBL" id="KC747109">
    <property type="protein sequence ID" value="AGL33522.1"/>
    <property type="molecule type" value="Genomic_DNA"/>
</dbReference>
<evidence type="ECO:0000256" key="1">
    <source>
        <dbReference type="ARBA" id="ARBA00023015"/>
    </source>
</evidence>
<dbReference type="InterPro" id="IPR009057">
    <property type="entry name" value="Homeodomain-like_sf"/>
</dbReference>
<dbReference type="AlphaFoldDB" id="R4N1D5"/>
<evidence type="ECO:0000313" key="7">
    <source>
        <dbReference type="EMBL" id="AGL33522.1"/>
    </source>
</evidence>
<dbReference type="Pfam" id="PF00440">
    <property type="entry name" value="TetR_N"/>
    <property type="match status" value="1"/>
</dbReference>
<dbReference type="PANTHER" id="PTHR30055">
    <property type="entry name" value="HTH-TYPE TRANSCRIPTIONAL REGULATOR RUTR"/>
    <property type="match status" value="1"/>
</dbReference>
<keyword evidence="2 4" id="KW-0238">DNA-binding</keyword>
<organism evidence="7">
    <name type="scientific">uncultured Pseudomonadota bacterium</name>
    <dbReference type="NCBI Taxonomy" id="153809"/>
    <lineage>
        <taxon>Bacteria</taxon>
        <taxon>Pseudomonadati</taxon>
        <taxon>Pseudomonadota</taxon>
        <taxon>environmental samples</taxon>
    </lineage>
</organism>
<keyword evidence="1" id="KW-0805">Transcription regulation</keyword>
<dbReference type="InterPro" id="IPR001647">
    <property type="entry name" value="HTH_TetR"/>
</dbReference>
<proteinExistence type="predicted"/>
<evidence type="ECO:0000256" key="4">
    <source>
        <dbReference type="PROSITE-ProRule" id="PRU00335"/>
    </source>
</evidence>
<feature type="domain" description="HTH tetR-type" evidence="6">
    <location>
        <begin position="33"/>
        <end position="93"/>
    </location>
</feature>
<dbReference type="InterPro" id="IPR023772">
    <property type="entry name" value="DNA-bd_HTH_TetR-type_CS"/>
</dbReference>
<name>R4N1D5_9PROT</name>
<dbReference type="PRINTS" id="PR00455">
    <property type="entry name" value="HTHTETR"/>
</dbReference>
<reference evidence="7" key="1">
    <citation type="journal article" date="2013" name="PLoS ONE">
        <title>Identification of genes and pathways related to phenol degradation in metagenomic libraries from petroleum refinery wastewater.</title>
        <authorList>
            <person name="Silva C.C."/>
            <person name="Hayden H."/>
            <person name="Sawbridge T."/>
            <person name="Mele P."/>
            <person name="De Paula S.O."/>
            <person name="Silva L.C."/>
            <person name="Vidigal P.M."/>
            <person name="Vicentini R."/>
            <person name="Sousa M.P."/>
            <person name="Torres A.P."/>
            <person name="Santiago V.M."/>
            <person name="Oliveira V.M."/>
        </authorList>
    </citation>
    <scope>NUCLEOTIDE SEQUENCE</scope>
</reference>